<accession>A0A0M6Y7T1</accession>
<dbReference type="GO" id="GO:0051536">
    <property type="term" value="F:iron-sulfur cluster binding"/>
    <property type="evidence" value="ECO:0007669"/>
    <property type="project" value="InterPro"/>
</dbReference>
<dbReference type="RefSeq" id="WP_055659018.1">
    <property type="nucleotide sequence ID" value="NZ_CXST01000002.1"/>
</dbReference>
<keyword evidence="2" id="KW-1185">Reference proteome</keyword>
<dbReference type="Pfam" id="PF05100">
    <property type="entry name" value="Phage_tail_L"/>
    <property type="match status" value="1"/>
</dbReference>
<dbReference type="Proteomes" id="UP000048926">
    <property type="component" value="Unassembled WGS sequence"/>
</dbReference>
<gene>
    <name evidence="1" type="ORF">LAL4801_04229</name>
</gene>
<dbReference type="NCBIfam" id="TIGR01600">
    <property type="entry name" value="phage_tail_L"/>
    <property type="match status" value="1"/>
</dbReference>
<reference evidence="2" key="1">
    <citation type="submission" date="2015-07" db="EMBL/GenBank/DDBJ databases">
        <authorList>
            <person name="Rodrigo-Torres Lidia"/>
            <person name="Arahal R.David."/>
        </authorList>
    </citation>
    <scope>NUCLEOTIDE SEQUENCE [LARGE SCALE GENOMIC DNA]</scope>
    <source>
        <strain evidence="2">CECT 4801</strain>
    </source>
</reference>
<dbReference type="GO" id="GO:0046718">
    <property type="term" value="P:symbiont entry into host cell"/>
    <property type="evidence" value="ECO:0007669"/>
    <property type="project" value="InterPro"/>
</dbReference>
<dbReference type="AlphaFoldDB" id="A0A0M6Y7T1"/>
<dbReference type="InterPro" id="IPR006487">
    <property type="entry name" value="Phage_lambda_L"/>
</dbReference>
<dbReference type="OrthoDB" id="5673400at2"/>
<organism evidence="1 2">
    <name type="scientific">Roseibium aggregatum</name>
    <dbReference type="NCBI Taxonomy" id="187304"/>
    <lineage>
        <taxon>Bacteria</taxon>
        <taxon>Pseudomonadati</taxon>
        <taxon>Pseudomonadota</taxon>
        <taxon>Alphaproteobacteria</taxon>
        <taxon>Hyphomicrobiales</taxon>
        <taxon>Stappiaceae</taxon>
        <taxon>Roseibium</taxon>
    </lineage>
</organism>
<evidence type="ECO:0000313" key="2">
    <source>
        <dbReference type="Proteomes" id="UP000048926"/>
    </source>
</evidence>
<evidence type="ECO:0000313" key="1">
    <source>
        <dbReference type="EMBL" id="CTQ45774.1"/>
    </source>
</evidence>
<sequence length="237" mass="26271">MTQSAKVTGATQKLTLDAIVELIEIDIDGFSEPVYITPGPLNGAPVKFGGKIYHPVPLESRGWETNGQGQMPRPIVRVANTNNLFSGLVQNFDDLVGSEVRRVRTLARFLDGQPDADPNATFPVDVFRVERKLTQNKLLVELELTAAFDQEDRKLPGRQVIRNTCTQRYRAYSTATGTFNYDRATCPYFGSKYFNISGAPVSDPSLDRCGKRLSDCKLRFGNNATLPTRAFPGTGKY</sequence>
<protein>
    <submittedName>
        <fullName evidence="1">Phage minor tail protein L</fullName>
    </submittedName>
</protein>
<name>A0A0M6Y7T1_9HYPH</name>
<dbReference type="EMBL" id="CXST01000002">
    <property type="protein sequence ID" value="CTQ45774.1"/>
    <property type="molecule type" value="Genomic_DNA"/>
</dbReference>
<proteinExistence type="predicted"/>
<dbReference type="GO" id="GO:0030430">
    <property type="term" value="C:host cell cytoplasm"/>
    <property type="evidence" value="ECO:0007669"/>
    <property type="project" value="InterPro"/>
</dbReference>